<organism evidence="15 16">
    <name type="scientific">Meloidogyne incognita</name>
    <name type="common">Southern root-knot nematode worm</name>
    <name type="synonym">Oxyuris incognita</name>
    <dbReference type="NCBI Taxonomy" id="6306"/>
    <lineage>
        <taxon>Eukaryota</taxon>
        <taxon>Metazoa</taxon>
        <taxon>Ecdysozoa</taxon>
        <taxon>Nematoda</taxon>
        <taxon>Chromadorea</taxon>
        <taxon>Rhabditida</taxon>
        <taxon>Tylenchina</taxon>
        <taxon>Tylenchomorpha</taxon>
        <taxon>Tylenchoidea</taxon>
        <taxon>Meloidogynidae</taxon>
        <taxon>Meloidogyninae</taxon>
        <taxon>Meloidogyne</taxon>
        <taxon>Meloidogyne incognita group</taxon>
    </lineage>
</organism>
<keyword evidence="15" id="KW-1185">Reference proteome</keyword>
<comment type="similarity">
    <text evidence="3 10">Belongs to the CNOT2/3/5 family.</text>
</comment>
<proteinExistence type="inferred from homology"/>
<feature type="region of interest" description="Disordered" evidence="12">
    <location>
        <begin position="173"/>
        <end position="205"/>
    </location>
</feature>
<reference evidence="16" key="1">
    <citation type="submission" date="2022-11" db="UniProtKB">
        <authorList>
            <consortium name="WormBaseParasite"/>
        </authorList>
    </citation>
    <scope>IDENTIFICATION</scope>
</reference>
<feature type="domain" description="NOT2/NOT3/NOT5 C-terminal" evidence="14">
    <location>
        <begin position="683"/>
        <end position="806"/>
    </location>
</feature>
<dbReference type="WBParaSite" id="Minc3s00023g01433">
    <property type="protein sequence ID" value="Minc3s00023g01433"/>
    <property type="gene ID" value="Minc3s00023g01433"/>
</dbReference>
<feature type="domain" description="CCR4-Not complex component Not N-terminal" evidence="13">
    <location>
        <begin position="4"/>
        <end position="159"/>
    </location>
</feature>
<keyword evidence="5 10" id="KW-0678">Repressor</keyword>
<dbReference type="Pfam" id="PF04153">
    <property type="entry name" value="NOT2_3_5_C"/>
    <property type="match status" value="1"/>
</dbReference>
<feature type="compositionally biased region" description="Low complexity" evidence="12">
    <location>
        <begin position="492"/>
        <end position="511"/>
    </location>
</feature>
<keyword evidence="9 10" id="KW-0539">Nucleus</keyword>
<evidence type="ECO:0000259" key="13">
    <source>
        <dbReference type="Pfam" id="PF04065"/>
    </source>
</evidence>
<protein>
    <submittedName>
        <fullName evidence="16">CCR4-NOT transcription complex subunit 3</fullName>
    </submittedName>
</protein>
<evidence type="ECO:0000313" key="15">
    <source>
        <dbReference type="Proteomes" id="UP000887563"/>
    </source>
</evidence>
<comment type="subcellular location">
    <subcellularLocation>
        <location evidence="2 10">Cytoplasm</location>
    </subcellularLocation>
    <subcellularLocation>
        <location evidence="1 10">Nucleus</location>
    </subcellularLocation>
</comment>
<evidence type="ECO:0000256" key="2">
    <source>
        <dbReference type="ARBA" id="ARBA00004496"/>
    </source>
</evidence>
<evidence type="ECO:0000256" key="3">
    <source>
        <dbReference type="ARBA" id="ARBA00007682"/>
    </source>
</evidence>
<feature type="region of interest" description="Disordered" evidence="12">
    <location>
        <begin position="550"/>
        <end position="619"/>
    </location>
</feature>
<feature type="compositionally biased region" description="Basic and acidic residues" evidence="12">
    <location>
        <begin position="185"/>
        <end position="205"/>
    </location>
</feature>
<dbReference type="InterPro" id="IPR040168">
    <property type="entry name" value="Not2/3/5"/>
</dbReference>
<dbReference type="PIRSF" id="PIRSF005290">
    <property type="entry name" value="NOT_su_3_5"/>
    <property type="match status" value="1"/>
</dbReference>
<dbReference type="PANTHER" id="PTHR23326">
    <property type="entry name" value="CCR4 NOT-RELATED"/>
    <property type="match status" value="1"/>
</dbReference>
<evidence type="ECO:0000256" key="10">
    <source>
        <dbReference type="PIRNR" id="PIRNR005290"/>
    </source>
</evidence>
<feature type="compositionally biased region" description="Polar residues" evidence="12">
    <location>
        <begin position="296"/>
        <end position="308"/>
    </location>
</feature>
<dbReference type="InterPro" id="IPR012270">
    <property type="entry name" value="CCR4-NOT_su3/5"/>
</dbReference>
<feature type="region of interest" description="Disordered" evidence="12">
    <location>
        <begin position="283"/>
        <end position="358"/>
    </location>
</feature>
<evidence type="ECO:0000256" key="12">
    <source>
        <dbReference type="SAM" id="MobiDB-lite"/>
    </source>
</evidence>
<evidence type="ECO:0000256" key="8">
    <source>
        <dbReference type="ARBA" id="ARBA00023163"/>
    </source>
</evidence>
<dbReference type="InterPro" id="IPR007282">
    <property type="entry name" value="NOT2/3/5_C"/>
</dbReference>
<evidence type="ECO:0000256" key="11">
    <source>
        <dbReference type="SAM" id="Coils"/>
    </source>
</evidence>
<dbReference type="GO" id="GO:0000932">
    <property type="term" value="C:P-body"/>
    <property type="evidence" value="ECO:0007669"/>
    <property type="project" value="UniProtKB-UniRule"/>
</dbReference>
<dbReference type="Proteomes" id="UP000887563">
    <property type="component" value="Unplaced"/>
</dbReference>
<dbReference type="InterPro" id="IPR038635">
    <property type="entry name" value="CCR4-NOT_su2/3/5_C_sf"/>
</dbReference>
<feature type="coiled-coil region" evidence="11">
    <location>
        <begin position="41"/>
        <end position="68"/>
    </location>
</feature>
<evidence type="ECO:0000256" key="9">
    <source>
        <dbReference type="ARBA" id="ARBA00023242"/>
    </source>
</evidence>
<feature type="compositionally biased region" description="Low complexity" evidence="12">
    <location>
        <begin position="335"/>
        <end position="358"/>
    </location>
</feature>
<dbReference type="GO" id="GO:2000036">
    <property type="term" value="P:regulation of stem cell population maintenance"/>
    <property type="evidence" value="ECO:0007669"/>
    <property type="project" value="UniProtKB-ARBA"/>
</dbReference>
<keyword evidence="11" id="KW-0175">Coiled coil</keyword>
<dbReference type="GO" id="GO:0005634">
    <property type="term" value="C:nucleus"/>
    <property type="evidence" value="ECO:0007669"/>
    <property type="project" value="UniProtKB-SubCell"/>
</dbReference>
<evidence type="ECO:0000259" key="14">
    <source>
        <dbReference type="Pfam" id="PF04153"/>
    </source>
</evidence>
<keyword evidence="7 10" id="KW-0805">Transcription regulation</keyword>
<dbReference type="Gene3D" id="2.30.30.1020">
    <property type="entry name" value="CCR4-NOT complex subunit 2/3/5, C-terminal domain"/>
    <property type="match status" value="1"/>
</dbReference>
<keyword evidence="6" id="KW-0597">Phosphoprotein</keyword>
<feature type="compositionally biased region" description="Low complexity" evidence="12">
    <location>
        <begin position="550"/>
        <end position="586"/>
    </location>
</feature>
<sequence>MAEKRKLLNEIDKCYKKIEEGFEIFDDIMAKMTEANSDNQREKFQDDLKKEIKKLQRLRDQIKGWQNSSEIKDKDSLSKFRKLIEQRMEIFKDVERENKMKPHSKQGLTAEDKLDPKEKEKCDTIEWLNCQIRRIQDEIDRTESKLETLSSSADTGKKRCQIRRIQDEIDRTESKLETLSSSADTGKKRGKKEDAKKNEKEKSEELRRHLDRVKFHLLNLEVCIRMINNEKIEIKDVNGKLKEPLEMYIDALDPENDDDPESLDPEDIYEELNFSTYLSQLGGISTNSVDDEKGPNNDTGSHKSSSPSPDYWSKHQNGGELDTSSHEKSPYVGNVSTRSTSESASSHRSAVSGGGASSVTSLKLTRLGSQVSNSSSVSSPLPQTPPAIPGIPYNSVAAGKMHTPPVQSTAAMAIHPMHQAVTNTASTPTASTSANILASPKTTLASPSAVENTSSNVIVQQQQPPSTIQAPPTVSPVAELKEENAVSSSGMASTTLIRTRSSSVTSSTATSLHEETSQFSTVVGGGGGNLTSSPITSKAPLPLRFNSSAAAGGGATTSSSSNPSPFSLPTFMSAASSAPPSTTTPAGRTSDLSTPSRNSEQHQESQHSSNDVGNNVADTSEFNGKVANLLYNSSFGSPMITQKSREPQEAVIQPWLGASPLGMAPINEELSFQLQMLDATQPRCPLQMDSEKPRSYLPKMPCSTPPYYPQAPLPNADSLEYYLRLSVETLFFTFYYMEGSRAQLLAAKALKKLSWRFHTKYLMWFQRHEEPKQITDDYEQGTYVYFDFEKWVQRKKEQFTFEYKYLEDKDFE</sequence>
<dbReference type="AlphaFoldDB" id="A0A914KJ76"/>
<accession>A0A914KJ76</accession>
<feature type="compositionally biased region" description="Polar residues" evidence="12">
    <location>
        <begin position="610"/>
        <end position="619"/>
    </location>
</feature>
<name>A0A914KJ76_MELIC</name>
<dbReference type="Pfam" id="PF04065">
    <property type="entry name" value="Not3"/>
    <property type="match status" value="2"/>
</dbReference>
<evidence type="ECO:0000256" key="4">
    <source>
        <dbReference type="ARBA" id="ARBA00022490"/>
    </source>
</evidence>
<keyword evidence="8 10" id="KW-0804">Transcription</keyword>
<evidence type="ECO:0000256" key="5">
    <source>
        <dbReference type="ARBA" id="ARBA00022491"/>
    </source>
</evidence>
<evidence type="ECO:0000256" key="1">
    <source>
        <dbReference type="ARBA" id="ARBA00004123"/>
    </source>
</evidence>
<dbReference type="InterPro" id="IPR007207">
    <property type="entry name" value="Not_N"/>
</dbReference>
<evidence type="ECO:0000256" key="7">
    <source>
        <dbReference type="ARBA" id="ARBA00023015"/>
    </source>
</evidence>
<evidence type="ECO:0000313" key="16">
    <source>
        <dbReference type="WBParaSite" id="Minc3s00023g01433"/>
    </source>
</evidence>
<evidence type="ECO:0000256" key="6">
    <source>
        <dbReference type="ARBA" id="ARBA00022553"/>
    </source>
</evidence>
<feature type="region of interest" description="Disordered" evidence="12">
    <location>
        <begin position="482"/>
        <end position="525"/>
    </location>
</feature>
<feature type="domain" description="CCR4-Not complex component Not N-terminal" evidence="13">
    <location>
        <begin position="165"/>
        <end position="274"/>
    </location>
</feature>
<dbReference type="GO" id="GO:0030015">
    <property type="term" value="C:CCR4-NOT core complex"/>
    <property type="evidence" value="ECO:0007669"/>
    <property type="project" value="UniProtKB-UniRule"/>
</dbReference>
<dbReference type="GO" id="GO:0006355">
    <property type="term" value="P:regulation of DNA-templated transcription"/>
    <property type="evidence" value="ECO:0007669"/>
    <property type="project" value="InterPro"/>
</dbReference>
<keyword evidence="4 10" id="KW-0963">Cytoplasm</keyword>
<feature type="region of interest" description="Disordered" evidence="12">
    <location>
        <begin position="95"/>
        <end position="115"/>
    </location>
</feature>